<name>A0A381FPG7_9FLAO</name>
<proteinExistence type="predicted"/>
<organism evidence="1 2">
    <name type="scientific">Chryseobacterium indoltheticum</name>
    <dbReference type="NCBI Taxonomy" id="254"/>
    <lineage>
        <taxon>Bacteria</taxon>
        <taxon>Pseudomonadati</taxon>
        <taxon>Bacteroidota</taxon>
        <taxon>Flavobacteriia</taxon>
        <taxon>Flavobacteriales</taxon>
        <taxon>Weeksellaceae</taxon>
        <taxon>Chryseobacterium group</taxon>
        <taxon>Chryseobacterium</taxon>
    </lineage>
</organism>
<reference evidence="1 2" key="1">
    <citation type="submission" date="2018-06" db="EMBL/GenBank/DDBJ databases">
        <authorList>
            <consortium name="Pathogen Informatics"/>
            <person name="Doyle S."/>
        </authorList>
    </citation>
    <scope>NUCLEOTIDE SEQUENCE [LARGE SCALE GENOMIC DNA]</scope>
    <source>
        <strain evidence="1 2">NCTC13532</strain>
    </source>
</reference>
<evidence type="ECO:0000313" key="2">
    <source>
        <dbReference type="Proteomes" id="UP000254282"/>
    </source>
</evidence>
<sequence length="185" mass="21943">MYELKFIQKDNCKDGSDHLFTYIYKFFCTDIKLHYIIRAEYHNGNVIALKFYCKKDRGSDYKYNKIINKNTFKTVVKILDTCISLIPTLLDKHPDCSFGLCSARSIDFSNPKKLTEHLPNNQRFRVYSQYIQSKVGNETFSHIEYPSISSYMLLNNNVQDIDKEERNIIEMFERTYRTIPDITNQ</sequence>
<dbReference type="AlphaFoldDB" id="A0A381FPG7"/>
<dbReference type="Proteomes" id="UP000254282">
    <property type="component" value="Unassembled WGS sequence"/>
</dbReference>
<accession>A0A381FPG7</accession>
<dbReference type="RefSeq" id="WP_028122571.1">
    <property type="nucleotide sequence ID" value="NZ_UFVR01000004.1"/>
</dbReference>
<dbReference type="EMBL" id="UFVR01000004">
    <property type="protein sequence ID" value="SUX48278.1"/>
    <property type="molecule type" value="Genomic_DNA"/>
</dbReference>
<protein>
    <submittedName>
        <fullName evidence="1">Uncharacterized protein</fullName>
    </submittedName>
</protein>
<evidence type="ECO:0000313" key="1">
    <source>
        <dbReference type="EMBL" id="SUX48278.1"/>
    </source>
</evidence>
<gene>
    <name evidence="1" type="ORF">NCTC13532_03884</name>
</gene>